<dbReference type="SUPFAM" id="SSF55729">
    <property type="entry name" value="Acyl-CoA N-acyltransferases (Nat)"/>
    <property type="match status" value="3"/>
</dbReference>
<organism evidence="2 3">
    <name type="scientific">Caenorhabditis briggsae</name>
    <dbReference type="NCBI Taxonomy" id="6238"/>
    <lineage>
        <taxon>Eukaryota</taxon>
        <taxon>Metazoa</taxon>
        <taxon>Ecdysozoa</taxon>
        <taxon>Nematoda</taxon>
        <taxon>Chromadorea</taxon>
        <taxon>Rhabditida</taxon>
        <taxon>Rhabditina</taxon>
        <taxon>Rhabditomorpha</taxon>
        <taxon>Rhabditoidea</taxon>
        <taxon>Rhabditidae</taxon>
        <taxon>Peloderinae</taxon>
        <taxon>Caenorhabditis</taxon>
    </lineage>
</organism>
<dbReference type="InterPro" id="IPR052729">
    <property type="entry name" value="Acyl/Acetyltrans_Enzymes"/>
</dbReference>
<dbReference type="GO" id="GO:0016747">
    <property type="term" value="F:acyltransferase activity, transferring groups other than amino-acyl groups"/>
    <property type="evidence" value="ECO:0007669"/>
    <property type="project" value="InterPro"/>
</dbReference>
<accession>A0AAE9D1L4</accession>
<name>A0AAE9D1L4_CAEBR</name>
<sequence>MKEVSFEIIENPAATSHLWKQWKHLVDAEGWTSDDNSVTELVPSLKSTRSVWAVTKTPEQNFVGSVVWNEYDDICWLGFYLLCPEYRGKGIGSIIWERAMSRIRKDLVLALRGVVKMAPRYKARDTPVDGPLLENYRMSSKSFHESMKSYENLELNQKFVRDLSTEEWEHFLKYDRSVTGRDRHEFLQIYYKKLDYTFGIVFYDKTDNIVSVISAVPTGHREKDFYKICPLFANSNDIAFHAMKVLSDVMFEKHPNATLIFHLVNIPDGSFNVLHKFFKDLNITAGISGITLYNNDYPPKGDLNKPSLETMEWKHMVNTEEWLSDDNSVTDLLPSLKSTRSVWAVTKTSERNMVGSVVWNEYDDICFLGFYLLAPEYRGKGIGSVIWQHAMAMIPKDKVLALRGVLNMVPKYKAHDTPVDGPLLENFRISSNDFHAALMNYKSLDLTQKFVKDLSKEEWEQFLKYDQSVTGRDRHEFLEIYFKKLDYTFGIVFYDKTDNNVSVISAVPTGHLEKNLFKISPLFANSTDTAFHAMKAISDVMLDQHPNATLVFYLVGILDGSFTALQKFFKDLNIKSGISGITLYSDHYPQQGDLDKVFIPHNSSCHFDY</sequence>
<feature type="domain" description="N-acetyltransferase" evidence="1">
    <location>
        <begin position="9"/>
        <end position="152"/>
    </location>
</feature>
<evidence type="ECO:0000259" key="1">
    <source>
        <dbReference type="PROSITE" id="PS51186"/>
    </source>
</evidence>
<dbReference type="PANTHER" id="PTHR47237">
    <property type="entry name" value="SLL0310 PROTEIN"/>
    <property type="match status" value="1"/>
</dbReference>
<dbReference type="CDD" id="cd04301">
    <property type="entry name" value="NAT_SF"/>
    <property type="match status" value="2"/>
</dbReference>
<dbReference type="AlphaFoldDB" id="A0AAE9D1L4"/>
<dbReference type="InterPro" id="IPR000182">
    <property type="entry name" value="GNAT_dom"/>
</dbReference>
<protein>
    <recommendedName>
        <fullName evidence="1">N-acetyltransferase domain-containing protein</fullName>
    </recommendedName>
</protein>
<reference evidence="2 3" key="1">
    <citation type="submission" date="2022-02" db="EMBL/GenBank/DDBJ databases">
        <title>Chromosome-level reference genomes for two strains of Caenorhabditis briggsae: an improved platform for comparative genomics.</title>
        <authorList>
            <person name="Stevens L."/>
            <person name="Andersen E.C."/>
        </authorList>
    </citation>
    <scope>NUCLEOTIDE SEQUENCE [LARGE SCALE GENOMIC DNA]</scope>
    <source>
        <strain evidence="2">QX1410_ONT</strain>
        <tissue evidence="2">Whole-organism</tissue>
    </source>
</reference>
<dbReference type="Gene3D" id="3.40.630.30">
    <property type="match status" value="2"/>
</dbReference>
<dbReference type="InterPro" id="IPR016181">
    <property type="entry name" value="Acyl_CoA_acyltransferase"/>
</dbReference>
<dbReference type="PANTHER" id="PTHR47237:SF1">
    <property type="entry name" value="SLL0310 PROTEIN"/>
    <property type="match status" value="1"/>
</dbReference>
<evidence type="ECO:0000313" key="2">
    <source>
        <dbReference type="EMBL" id="ULT90654.1"/>
    </source>
</evidence>
<evidence type="ECO:0000313" key="3">
    <source>
        <dbReference type="Proteomes" id="UP000827892"/>
    </source>
</evidence>
<dbReference type="Pfam" id="PF00583">
    <property type="entry name" value="Acetyltransf_1"/>
    <property type="match status" value="2"/>
</dbReference>
<dbReference type="EMBL" id="CP090895">
    <property type="protein sequence ID" value="ULT90654.1"/>
    <property type="molecule type" value="Genomic_DNA"/>
</dbReference>
<dbReference type="Proteomes" id="UP000827892">
    <property type="component" value="Chromosome V"/>
</dbReference>
<proteinExistence type="predicted"/>
<dbReference type="PROSITE" id="PS51186">
    <property type="entry name" value="GNAT"/>
    <property type="match status" value="2"/>
</dbReference>
<feature type="domain" description="N-acetyltransferase" evidence="1">
    <location>
        <begin position="303"/>
        <end position="447"/>
    </location>
</feature>
<gene>
    <name evidence="2" type="ORF">L3Y34_008761</name>
</gene>